<keyword evidence="2 9" id="KW-0378">Hydrolase</keyword>
<evidence type="ECO:0000256" key="10">
    <source>
        <dbReference type="SAM" id="MobiDB-lite"/>
    </source>
</evidence>
<keyword evidence="1" id="KW-0732">Signal</keyword>
<protein>
    <recommendedName>
        <fullName evidence="9">Glucanase</fullName>
        <ecNumber evidence="9">3.2.1.-</ecNumber>
    </recommendedName>
</protein>
<evidence type="ECO:0000256" key="7">
    <source>
        <dbReference type="ARBA" id="ARBA00023326"/>
    </source>
</evidence>
<dbReference type="EMBL" id="BMQJ01000002">
    <property type="protein sequence ID" value="GGP82141.1"/>
    <property type="molecule type" value="Genomic_DNA"/>
</dbReference>
<dbReference type="PRINTS" id="PR00733">
    <property type="entry name" value="GLHYDRLASE6"/>
</dbReference>
<evidence type="ECO:0000256" key="9">
    <source>
        <dbReference type="RuleBase" id="RU361186"/>
    </source>
</evidence>
<evidence type="ECO:0000256" key="5">
    <source>
        <dbReference type="ARBA" id="ARBA00023277"/>
    </source>
</evidence>
<keyword evidence="13" id="KW-1185">Reference proteome</keyword>
<gene>
    <name evidence="12" type="ORF">GCM10010140_08600</name>
</gene>
<evidence type="ECO:0000256" key="8">
    <source>
        <dbReference type="PROSITE-ProRule" id="PRU10056"/>
    </source>
</evidence>
<keyword evidence="3 9" id="KW-0136">Cellulose degradation</keyword>
<comment type="caution">
    <text evidence="12">The sequence shown here is derived from an EMBL/GenBank/DDBJ whole genome shotgun (WGS) entry which is preliminary data.</text>
</comment>
<dbReference type="Pfam" id="PF00553">
    <property type="entry name" value="CBM_2"/>
    <property type="match status" value="1"/>
</dbReference>
<evidence type="ECO:0000256" key="1">
    <source>
        <dbReference type="ARBA" id="ARBA00022729"/>
    </source>
</evidence>
<keyword evidence="7 9" id="KW-0624">Polysaccharide degradation</keyword>
<keyword evidence="5 9" id="KW-0119">Carbohydrate metabolism</keyword>
<dbReference type="SUPFAM" id="SSF49384">
    <property type="entry name" value="Carbohydrate-binding domain"/>
    <property type="match status" value="1"/>
</dbReference>
<dbReference type="Gene3D" id="3.20.20.40">
    <property type="entry name" value="1, 4-beta cellobiohydrolase"/>
    <property type="match status" value="1"/>
</dbReference>
<feature type="active site" evidence="8">
    <location>
        <position position="128"/>
    </location>
</feature>
<feature type="domain" description="CBM2" evidence="11">
    <location>
        <begin position="368"/>
        <end position="473"/>
    </location>
</feature>
<evidence type="ECO:0000259" key="11">
    <source>
        <dbReference type="PROSITE" id="PS51173"/>
    </source>
</evidence>
<comment type="similarity">
    <text evidence="9">Belongs to the glycosyl hydrolase family 6.</text>
</comment>
<dbReference type="EC" id="3.2.1.-" evidence="9"/>
<keyword evidence="4" id="KW-1015">Disulfide bond</keyword>
<dbReference type="InterPro" id="IPR012291">
    <property type="entry name" value="CBM2_carb-bd_dom_sf"/>
</dbReference>
<dbReference type="InterPro" id="IPR001919">
    <property type="entry name" value="CBD2"/>
</dbReference>
<keyword evidence="6 9" id="KW-0326">Glycosidase</keyword>
<dbReference type="PROSITE" id="PS51173">
    <property type="entry name" value="CBM2"/>
    <property type="match status" value="1"/>
</dbReference>
<evidence type="ECO:0000256" key="2">
    <source>
        <dbReference type="ARBA" id="ARBA00022801"/>
    </source>
</evidence>
<dbReference type="SUPFAM" id="SSF51989">
    <property type="entry name" value="Glycosyl hydrolases family 6, cellulases"/>
    <property type="match status" value="1"/>
</dbReference>
<accession>A0ABQ2QIG3</accession>
<name>A0ABQ2QIG3_9ACTN</name>
<sequence>MWERSHPPSKESPMRRRPILAALGAALAVATGVAASLASMASVASGAAAADSSFYVDPDTGAAKWVAANPGDSRTPVIRDRIAAVPQARWFTTTNTSTVRGQVSAFVGAAASAGKTPILVVYNIPNRDCSGASAGGAPSHTAYRQWIDEVAAGLQGRPASIILEPDVLPIMTNCMSSAQQQETNASMAYAGKKLKAASSAAKVYFDIGHSGWLSASDAAARLKAAGIADSGDGFSLNVSNYRWTSTEVAYAKNVISATGVSRLRAVIDTSRNGNGPQGSEWCDPAGRAIGTPSTTGTGDPMIDAFLWIKLPGESDGCIGPAGQFVPQRAYDLAMAAPQPSTSPTPTVTPTATPTVTPTSTPTQTPTTPPPGDRSCAADYRIVSSWQGGFQAEVTVRNTGAQGINGWTVSWTFPGGQTVTQLWNGKYTQSGAAVTVRNADYNGALPSGTTTSFGFTGNAPGASGVPASVGCAAA</sequence>
<dbReference type="PANTHER" id="PTHR34876">
    <property type="match status" value="1"/>
</dbReference>
<feature type="compositionally biased region" description="Low complexity" evidence="10">
    <location>
        <begin position="336"/>
        <end position="365"/>
    </location>
</feature>
<evidence type="ECO:0000256" key="3">
    <source>
        <dbReference type="ARBA" id="ARBA00023001"/>
    </source>
</evidence>
<dbReference type="PROSITE" id="PS00655">
    <property type="entry name" value="GLYCOSYL_HYDROL_F6_1"/>
    <property type="match status" value="1"/>
</dbReference>
<dbReference type="InterPro" id="IPR036434">
    <property type="entry name" value="Beta_cellobiohydrolase_sf"/>
</dbReference>
<evidence type="ECO:0000313" key="12">
    <source>
        <dbReference type="EMBL" id="GGP82141.1"/>
    </source>
</evidence>
<dbReference type="SMART" id="SM00637">
    <property type="entry name" value="CBD_II"/>
    <property type="match status" value="1"/>
</dbReference>
<dbReference type="Gene3D" id="2.60.40.290">
    <property type="match status" value="1"/>
</dbReference>
<dbReference type="Pfam" id="PF01341">
    <property type="entry name" value="Glyco_hydro_6"/>
    <property type="match status" value="1"/>
</dbReference>
<dbReference type="PANTHER" id="PTHR34876:SF4">
    <property type="entry name" value="1,4-BETA-D-GLUCAN CELLOBIOHYDROLASE C-RELATED"/>
    <property type="match status" value="1"/>
</dbReference>
<dbReference type="InterPro" id="IPR008965">
    <property type="entry name" value="CBM2/CBM3_carb-bd_dom_sf"/>
</dbReference>
<proteinExistence type="inferred from homology"/>
<dbReference type="Proteomes" id="UP000611554">
    <property type="component" value="Unassembled WGS sequence"/>
</dbReference>
<dbReference type="InterPro" id="IPR001524">
    <property type="entry name" value="Glyco_hydro_6_CS"/>
</dbReference>
<dbReference type="InterPro" id="IPR016288">
    <property type="entry name" value="Beta_cellobiohydrolase"/>
</dbReference>
<evidence type="ECO:0000256" key="4">
    <source>
        <dbReference type="ARBA" id="ARBA00023157"/>
    </source>
</evidence>
<organism evidence="12 13">
    <name type="scientific">Streptosporangium pseudovulgare</name>
    <dbReference type="NCBI Taxonomy" id="35765"/>
    <lineage>
        <taxon>Bacteria</taxon>
        <taxon>Bacillati</taxon>
        <taxon>Actinomycetota</taxon>
        <taxon>Actinomycetes</taxon>
        <taxon>Streptosporangiales</taxon>
        <taxon>Streptosporangiaceae</taxon>
        <taxon>Streptosporangium</taxon>
    </lineage>
</organism>
<feature type="region of interest" description="Disordered" evidence="10">
    <location>
        <begin position="336"/>
        <end position="372"/>
    </location>
</feature>
<evidence type="ECO:0000313" key="13">
    <source>
        <dbReference type="Proteomes" id="UP000611554"/>
    </source>
</evidence>
<evidence type="ECO:0000256" key="6">
    <source>
        <dbReference type="ARBA" id="ARBA00023295"/>
    </source>
</evidence>
<reference evidence="13" key="1">
    <citation type="journal article" date="2019" name="Int. J. Syst. Evol. Microbiol.">
        <title>The Global Catalogue of Microorganisms (GCM) 10K type strain sequencing project: providing services to taxonomists for standard genome sequencing and annotation.</title>
        <authorList>
            <consortium name="The Broad Institute Genomics Platform"/>
            <consortium name="The Broad Institute Genome Sequencing Center for Infectious Disease"/>
            <person name="Wu L."/>
            <person name="Ma J."/>
        </authorList>
    </citation>
    <scope>NUCLEOTIDE SEQUENCE [LARGE SCALE GENOMIC DNA]</scope>
    <source>
        <strain evidence="13">JCM 3115</strain>
    </source>
</reference>